<accession>A0ABV0SR65</accession>
<organism evidence="1 2">
    <name type="scientific">Ilyodon furcidens</name>
    <name type="common">goldbreast splitfin</name>
    <dbReference type="NCBI Taxonomy" id="33524"/>
    <lineage>
        <taxon>Eukaryota</taxon>
        <taxon>Metazoa</taxon>
        <taxon>Chordata</taxon>
        <taxon>Craniata</taxon>
        <taxon>Vertebrata</taxon>
        <taxon>Euteleostomi</taxon>
        <taxon>Actinopterygii</taxon>
        <taxon>Neopterygii</taxon>
        <taxon>Teleostei</taxon>
        <taxon>Neoteleostei</taxon>
        <taxon>Acanthomorphata</taxon>
        <taxon>Ovalentaria</taxon>
        <taxon>Atherinomorphae</taxon>
        <taxon>Cyprinodontiformes</taxon>
        <taxon>Goodeidae</taxon>
        <taxon>Ilyodon</taxon>
    </lineage>
</organism>
<evidence type="ECO:0000313" key="2">
    <source>
        <dbReference type="Proteomes" id="UP001482620"/>
    </source>
</evidence>
<protein>
    <recommendedName>
        <fullName evidence="3">Secreted protein</fullName>
    </recommendedName>
</protein>
<dbReference type="Proteomes" id="UP001482620">
    <property type="component" value="Unassembled WGS sequence"/>
</dbReference>
<reference evidence="1 2" key="1">
    <citation type="submission" date="2021-06" db="EMBL/GenBank/DDBJ databases">
        <authorList>
            <person name="Palmer J.M."/>
        </authorList>
    </citation>
    <scope>NUCLEOTIDE SEQUENCE [LARGE SCALE GENOMIC DNA]</scope>
    <source>
        <strain evidence="2">if_2019</strain>
        <tissue evidence="1">Muscle</tissue>
    </source>
</reference>
<evidence type="ECO:0000313" key="1">
    <source>
        <dbReference type="EMBL" id="MEQ2223082.1"/>
    </source>
</evidence>
<gene>
    <name evidence="1" type="ORF">ILYODFUR_033161</name>
</gene>
<comment type="caution">
    <text evidence="1">The sequence shown here is derived from an EMBL/GenBank/DDBJ whole genome shotgun (WGS) entry which is preliminary data.</text>
</comment>
<keyword evidence="2" id="KW-1185">Reference proteome</keyword>
<evidence type="ECO:0008006" key="3">
    <source>
        <dbReference type="Google" id="ProtNLM"/>
    </source>
</evidence>
<proteinExistence type="predicted"/>
<sequence>MWCVCVVAGSVVGDDGPGCLLLTSCQVSLSHLGVGVGGDSPLLFCGGEGFRCLWLGSPQVSVPGPGGQVCGSSHSLLHIFMEKPYIHKHTHTQSHKCLDSGVNRYTNFLY</sequence>
<name>A0ABV0SR65_9TELE</name>
<dbReference type="EMBL" id="JAHRIQ010005571">
    <property type="protein sequence ID" value="MEQ2223082.1"/>
    <property type="molecule type" value="Genomic_DNA"/>
</dbReference>